<accession>A0A813LJ72</accession>
<gene>
    <name evidence="5" type="ORF">PGLA2088_LOCUS43459</name>
</gene>
<keyword evidence="1" id="KW-0677">Repeat</keyword>
<dbReference type="Pfam" id="PF00013">
    <property type="entry name" value="KH_1"/>
    <property type="match status" value="1"/>
</dbReference>
<feature type="region of interest" description="Disordered" evidence="3">
    <location>
        <begin position="171"/>
        <end position="268"/>
    </location>
</feature>
<proteinExistence type="predicted"/>
<dbReference type="AlphaFoldDB" id="A0A813LJ72"/>
<dbReference type="SMART" id="SM00322">
    <property type="entry name" value="KH"/>
    <property type="match status" value="2"/>
</dbReference>
<organism evidence="5 6">
    <name type="scientific">Polarella glacialis</name>
    <name type="common">Dinoflagellate</name>
    <dbReference type="NCBI Taxonomy" id="89957"/>
    <lineage>
        <taxon>Eukaryota</taxon>
        <taxon>Sar</taxon>
        <taxon>Alveolata</taxon>
        <taxon>Dinophyceae</taxon>
        <taxon>Suessiales</taxon>
        <taxon>Suessiaceae</taxon>
        <taxon>Polarella</taxon>
    </lineage>
</organism>
<feature type="domain" description="K Homology" evidence="4">
    <location>
        <begin position="3"/>
        <end position="76"/>
    </location>
</feature>
<name>A0A813LJ72_POLGL</name>
<feature type="domain" description="K Homology" evidence="4">
    <location>
        <begin position="86"/>
        <end position="156"/>
    </location>
</feature>
<dbReference type="InterPro" id="IPR036612">
    <property type="entry name" value="KH_dom_type_1_sf"/>
</dbReference>
<feature type="compositionally biased region" description="Basic and acidic residues" evidence="3">
    <location>
        <begin position="237"/>
        <end position="249"/>
    </location>
</feature>
<evidence type="ECO:0000259" key="4">
    <source>
        <dbReference type="SMART" id="SM00322"/>
    </source>
</evidence>
<keyword evidence="2" id="KW-0694">RNA-binding</keyword>
<evidence type="ECO:0000256" key="3">
    <source>
        <dbReference type="SAM" id="MobiDB-lite"/>
    </source>
</evidence>
<sequence length="290" mass="30397">MAYSVPLKCLVPVDAAGFIIGKAGSTVKQICEETGAAVSMLGASEVPRTLGDKVVSVTGNAQQKVDACRHLVDKLRHIQQVKPQEAAVFVTIVPQASARAIVGEGGEQLRSIGLESGAELLLSRDSIEGTRALPLCITGIAQCVVEACAIVDAILQEQCALGELTKSDFELLPGPDRVRPGRLVAAPAGSSTEAFSQDHKDDQQPARAASSSSGRSGERKSSLRPTLSPPATGRRAASREQEMNDERQVQETGPRRVPQQSPLAGFSEAWAAMEADLQGSAALDGDFSSA</sequence>
<feature type="non-terminal residue" evidence="5">
    <location>
        <position position="1"/>
    </location>
</feature>
<dbReference type="PROSITE" id="PS50084">
    <property type="entry name" value="KH_TYPE_1"/>
    <property type="match status" value="2"/>
</dbReference>
<dbReference type="InterPro" id="IPR004088">
    <property type="entry name" value="KH_dom_type_1"/>
</dbReference>
<evidence type="ECO:0000256" key="1">
    <source>
        <dbReference type="ARBA" id="ARBA00022737"/>
    </source>
</evidence>
<evidence type="ECO:0000256" key="2">
    <source>
        <dbReference type="PROSITE-ProRule" id="PRU00117"/>
    </source>
</evidence>
<reference evidence="5" key="1">
    <citation type="submission" date="2021-02" db="EMBL/GenBank/DDBJ databases">
        <authorList>
            <person name="Dougan E. K."/>
            <person name="Rhodes N."/>
            <person name="Thang M."/>
            <person name="Chan C."/>
        </authorList>
    </citation>
    <scope>NUCLEOTIDE SEQUENCE</scope>
</reference>
<evidence type="ECO:0000313" key="6">
    <source>
        <dbReference type="Proteomes" id="UP000626109"/>
    </source>
</evidence>
<evidence type="ECO:0000313" key="5">
    <source>
        <dbReference type="EMBL" id="CAE8723965.1"/>
    </source>
</evidence>
<dbReference type="PANTHER" id="PTHR10288">
    <property type="entry name" value="KH DOMAIN CONTAINING RNA BINDING PROTEIN"/>
    <property type="match status" value="1"/>
</dbReference>
<dbReference type="Gene3D" id="3.30.1370.10">
    <property type="entry name" value="K Homology domain, type 1"/>
    <property type="match status" value="2"/>
</dbReference>
<dbReference type="Proteomes" id="UP000626109">
    <property type="component" value="Unassembled WGS sequence"/>
</dbReference>
<protein>
    <recommendedName>
        <fullName evidence="4">K Homology domain-containing protein</fullName>
    </recommendedName>
</protein>
<dbReference type="GO" id="GO:0003723">
    <property type="term" value="F:RNA binding"/>
    <property type="evidence" value="ECO:0007669"/>
    <property type="project" value="UniProtKB-UniRule"/>
</dbReference>
<feature type="compositionally biased region" description="Low complexity" evidence="3">
    <location>
        <begin position="206"/>
        <end position="215"/>
    </location>
</feature>
<dbReference type="InterPro" id="IPR004087">
    <property type="entry name" value="KH_dom"/>
</dbReference>
<comment type="caution">
    <text evidence="5">The sequence shown here is derived from an EMBL/GenBank/DDBJ whole genome shotgun (WGS) entry which is preliminary data.</text>
</comment>
<dbReference type="EMBL" id="CAJNNW010034811">
    <property type="protein sequence ID" value="CAE8723965.1"/>
    <property type="molecule type" value="Genomic_DNA"/>
</dbReference>
<dbReference type="SUPFAM" id="SSF54791">
    <property type="entry name" value="Eukaryotic type KH-domain (KH-domain type I)"/>
    <property type="match status" value="2"/>
</dbReference>